<evidence type="ECO:0000313" key="1">
    <source>
        <dbReference type="EMBL" id="SEI86393.1"/>
    </source>
</evidence>
<dbReference type="EMBL" id="FNZM01000001">
    <property type="protein sequence ID" value="SEI86393.1"/>
    <property type="molecule type" value="Genomic_DNA"/>
</dbReference>
<organism evidence="1 2">
    <name type="scientific">Paraburkholderia tropica</name>
    <dbReference type="NCBI Taxonomy" id="92647"/>
    <lineage>
        <taxon>Bacteria</taxon>
        <taxon>Pseudomonadati</taxon>
        <taxon>Pseudomonadota</taxon>
        <taxon>Betaproteobacteria</taxon>
        <taxon>Burkholderiales</taxon>
        <taxon>Burkholderiaceae</taxon>
        <taxon>Paraburkholderia</taxon>
    </lineage>
</organism>
<protein>
    <submittedName>
        <fullName evidence="1">Uncharacterized protein</fullName>
    </submittedName>
</protein>
<accession>A0AAQ1GB17</accession>
<proteinExistence type="predicted"/>
<name>A0AAQ1GB17_9BURK</name>
<reference evidence="1 2" key="1">
    <citation type="submission" date="2016-10" db="EMBL/GenBank/DDBJ databases">
        <authorList>
            <person name="Varghese N."/>
            <person name="Submissions S."/>
        </authorList>
    </citation>
    <scope>NUCLEOTIDE SEQUENCE [LARGE SCALE GENOMIC DNA]</scope>
    <source>
        <strain evidence="1 2">LMG 22274</strain>
    </source>
</reference>
<dbReference type="AlphaFoldDB" id="A0AAQ1GB17"/>
<evidence type="ECO:0000313" key="2">
    <source>
        <dbReference type="Proteomes" id="UP000183529"/>
    </source>
</evidence>
<dbReference type="Proteomes" id="UP000183529">
    <property type="component" value="Unassembled WGS sequence"/>
</dbReference>
<dbReference type="RefSeq" id="WP_074981152.1">
    <property type="nucleotide sequence ID" value="NZ_CADFGN010000005.1"/>
</dbReference>
<gene>
    <name evidence="1" type="ORF">SAMN05216550_101218</name>
</gene>
<sequence>MALTFLTGIKGVYFYSSQDKLPFAFSKDIPNPLEEGPEVTIDQDRRDLRETLAKILSLLENQTFTMAYKIKLDLFHEIGSD</sequence>
<comment type="caution">
    <text evidence="1">The sequence shown here is derived from an EMBL/GenBank/DDBJ whole genome shotgun (WGS) entry which is preliminary data.</text>
</comment>
<dbReference type="GeneID" id="61305001"/>